<dbReference type="InterPro" id="IPR007197">
    <property type="entry name" value="rSAM"/>
</dbReference>
<dbReference type="OrthoDB" id="9264at2157"/>
<dbReference type="Pfam" id="PF06968">
    <property type="entry name" value="BATS"/>
    <property type="match status" value="1"/>
</dbReference>
<evidence type="ECO:0000256" key="14">
    <source>
        <dbReference type="PIRSR" id="PIRSR001619-1"/>
    </source>
</evidence>
<keyword evidence="5 13" id="KW-0004">4Fe-4S</keyword>
<dbReference type="InterPro" id="IPR002684">
    <property type="entry name" value="Biotin_synth/BioAB"/>
</dbReference>
<accession>F9CWL8</accession>
<keyword evidence="6 13" id="KW-0808">Transferase</keyword>
<evidence type="ECO:0000256" key="9">
    <source>
        <dbReference type="ARBA" id="ARBA00022723"/>
    </source>
</evidence>
<evidence type="ECO:0000259" key="15">
    <source>
        <dbReference type="PROSITE" id="PS51918"/>
    </source>
</evidence>
<dbReference type="GO" id="GO:0051539">
    <property type="term" value="F:4 iron, 4 sulfur cluster binding"/>
    <property type="evidence" value="ECO:0007669"/>
    <property type="project" value="UniProtKB-KW"/>
</dbReference>
<organism evidence="16 17">
    <name type="scientific">Nitrosarchaeum koreense MY1</name>
    <dbReference type="NCBI Taxonomy" id="1001994"/>
    <lineage>
        <taxon>Archaea</taxon>
        <taxon>Nitrososphaerota</taxon>
        <taxon>Nitrososphaeria</taxon>
        <taxon>Nitrosopumilales</taxon>
        <taxon>Nitrosopumilaceae</taxon>
        <taxon>Nitrosarchaeum</taxon>
    </lineage>
</organism>
<keyword evidence="11 13" id="KW-0408">Iron</keyword>
<keyword evidence="7 13" id="KW-0949">S-adenosyl-L-methionine</keyword>
<dbReference type="InterPro" id="IPR010722">
    <property type="entry name" value="BATS_dom"/>
</dbReference>
<evidence type="ECO:0000256" key="12">
    <source>
        <dbReference type="ARBA" id="ARBA00023014"/>
    </source>
</evidence>
<feature type="binding site" evidence="13 14">
    <location>
        <position position="69"/>
    </location>
    <ligand>
        <name>[4Fe-4S] cluster</name>
        <dbReference type="ChEBI" id="CHEBI:49883"/>
        <note>4Fe-4S-S-AdoMet</note>
    </ligand>
</feature>
<dbReference type="GO" id="GO:0051537">
    <property type="term" value="F:2 iron, 2 sulfur cluster binding"/>
    <property type="evidence" value="ECO:0007669"/>
    <property type="project" value="UniProtKB-KW"/>
</dbReference>
<protein>
    <recommendedName>
        <fullName evidence="4 13">Biotin synthase</fullName>
        <ecNumber evidence="4 13">2.8.1.6</ecNumber>
    </recommendedName>
</protein>
<dbReference type="STRING" id="1001994.MY1_0909"/>
<dbReference type="GO" id="GO:0004076">
    <property type="term" value="F:biotin synthase activity"/>
    <property type="evidence" value="ECO:0007669"/>
    <property type="project" value="UniProtKB-UniRule"/>
</dbReference>
<dbReference type="PATRIC" id="fig|1001994.6.peg.895"/>
<dbReference type="Gene3D" id="3.20.20.70">
    <property type="entry name" value="Aldolase class I"/>
    <property type="match status" value="1"/>
</dbReference>
<dbReference type="CDD" id="cd01335">
    <property type="entry name" value="Radical_SAM"/>
    <property type="match status" value="1"/>
</dbReference>
<comment type="function">
    <text evidence="13">Catalyzes the conversion of dethiobiotin (DTB) to biotin by the insertion of a sulfur atom into dethiobiotin via a radical-based mechanism.</text>
</comment>
<feature type="domain" description="Radical SAM core" evidence="15">
    <location>
        <begin position="51"/>
        <end position="280"/>
    </location>
</feature>
<comment type="catalytic activity">
    <reaction evidence="13">
        <text>(4R,5S)-dethiobiotin + (sulfur carrier)-SH + 2 reduced [2Fe-2S]-[ferredoxin] + 2 S-adenosyl-L-methionine = (sulfur carrier)-H + biotin + 2 5'-deoxyadenosine + 2 L-methionine + 2 oxidized [2Fe-2S]-[ferredoxin]</text>
        <dbReference type="Rhea" id="RHEA:22060"/>
        <dbReference type="Rhea" id="RHEA-COMP:10000"/>
        <dbReference type="Rhea" id="RHEA-COMP:10001"/>
        <dbReference type="Rhea" id="RHEA-COMP:14737"/>
        <dbReference type="Rhea" id="RHEA-COMP:14739"/>
        <dbReference type="ChEBI" id="CHEBI:17319"/>
        <dbReference type="ChEBI" id="CHEBI:29917"/>
        <dbReference type="ChEBI" id="CHEBI:33737"/>
        <dbReference type="ChEBI" id="CHEBI:33738"/>
        <dbReference type="ChEBI" id="CHEBI:57586"/>
        <dbReference type="ChEBI" id="CHEBI:57844"/>
        <dbReference type="ChEBI" id="CHEBI:59789"/>
        <dbReference type="ChEBI" id="CHEBI:64428"/>
        <dbReference type="ChEBI" id="CHEBI:149473"/>
        <dbReference type="EC" id="2.8.1.6"/>
    </reaction>
</comment>
<evidence type="ECO:0000256" key="5">
    <source>
        <dbReference type="ARBA" id="ARBA00022485"/>
    </source>
</evidence>
<evidence type="ECO:0000313" key="17">
    <source>
        <dbReference type="Proteomes" id="UP000004440"/>
    </source>
</evidence>
<evidence type="ECO:0000256" key="10">
    <source>
        <dbReference type="ARBA" id="ARBA00022756"/>
    </source>
</evidence>
<keyword evidence="9 13" id="KW-0479">Metal-binding</keyword>
<dbReference type="PIRSF" id="PIRSF001619">
    <property type="entry name" value="Biotin_synth"/>
    <property type="match status" value="1"/>
</dbReference>
<dbReference type="InterPro" id="IPR006638">
    <property type="entry name" value="Elp3/MiaA/NifB-like_rSAM"/>
</dbReference>
<dbReference type="GO" id="GO:0005506">
    <property type="term" value="F:iron ion binding"/>
    <property type="evidence" value="ECO:0007669"/>
    <property type="project" value="UniProtKB-UniRule"/>
</dbReference>
<feature type="binding site" evidence="13 14">
    <location>
        <position position="275"/>
    </location>
    <ligand>
        <name>[2Fe-2S] cluster</name>
        <dbReference type="ChEBI" id="CHEBI:190135"/>
    </ligand>
</feature>
<dbReference type="FunFam" id="3.20.20.70:FF:000026">
    <property type="entry name" value="Biotin synthase"/>
    <property type="match status" value="1"/>
</dbReference>
<dbReference type="SUPFAM" id="SSF102114">
    <property type="entry name" value="Radical SAM enzymes"/>
    <property type="match status" value="1"/>
</dbReference>
<evidence type="ECO:0000256" key="13">
    <source>
        <dbReference type="HAMAP-Rule" id="MF_01694"/>
    </source>
</evidence>
<dbReference type="UniPathway" id="UPA00078">
    <property type="reaction ID" value="UER00162"/>
</dbReference>
<evidence type="ECO:0000256" key="7">
    <source>
        <dbReference type="ARBA" id="ARBA00022691"/>
    </source>
</evidence>
<dbReference type="PANTHER" id="PTHR22976:SF2">
    <property type="entry name" value="BIOTIN SYNTHASE, MITOCHONDRIAL"/>
    <property type="match status" value="1"/>
</dbReference>
<dbReference type="PROSITE" id="PS51918">
    <property type="entry name" value="RADICAL_SAM"/>
    <property type="match status" value="1"/>
</dbReference>
<evidence type="ECO:0000256" key="3">
    <source>
        <dbReference type="ARBA" id="ARBA00011738"/>
    </source>
</evidence>
<comment type="cofactor">
    <cofactor evidence="14">
        <name>[2Fe-2S] cluster</name>
        <dbReference type="ChEBI" id="CHEBI:190135"/>
    </cofactor>
    <text evidence="14">Binds 1 [2Fe-2S] cluster. The cluster is coordinated with 3 cysteines and 1 arginine.</text>
</comment>
<comment type="similarity">
    <text evidence="2 13">Belongs to the radical SAM superfamily. Biotin synthase family.</text>
</comment>
<keyword evidence="8 13" id="KW-0001">2Fe-2S</keyword>
<comment type="subunit">
    <text evidence="3 13">Homodimer.</text>
</comment>
<comment type="pathway">
    <text evidence="1 13">Cofactor biosynthesis; biotin biosynthesis; biotin from 7,8-diaminononanoate: step 2/2.</text>
</comment>
<dbReference type="GO" id="GO:0009102">
    <property type="term" value="P:biotin biosynthetic process"/>
    <property type="evidence" value="ECO:0007669"/>
    <property type="project" value="UniProtKB-UniRule"/>
</dbReference>
<keyword evidence="12 13" id="KW-0411">Iron-sulfur</keyword>
<sequence>MNNVLEFIRECQENVFSGIGITSQDAEKLFNIPDENVPDLAKAANQITRDFNGKKVDVEQLNNIKKNACSEDCSFCGQSAFFDTGIETYQLPSAEEVVIKAKKAKDEGAESYCLVAAWREPSTRDFDKVCNIIKEINDKVGINVECSLGFLTPEQAKKLKELNVKRYNHNLETSKSKFSEICTTHTYDDRLKTLQIVRNAGLELCTGGIIGLGETRKQRIELANELAALYPEEVTINILVPVPGTPLELQVKLENSEIVRMFSVIRFLLPESVIKISGGRETNLTDSGEQLLQSGANGIITSGYLTMGGNESEKDFNMIKKIGLEA</sequence>
<evidence type="ECO:0000313" key="16">
    <source>
        <dbReference type="EMBL" id="EGP93670.1"/>
    </source>
</evidence>
<dbReference type="EC" id="2.8.1.6" evidence="4 13"/>
<dbReference type="SFLD" id="SFLDG01060">
    <property type="entry name" value="BATS_domain_containing"/>
    <property type="match status" value="1"/>
</dbReference>
<feature type="binding site" evidence="13 14">
    <location>
        <position position="205"/>
    </location>
    <ligand>
        <name>[2Fe-2S] cluster</name>
        <dbReference type="ChEBI" id="CHEBI:190135"/>
    </ligand>
</feature>
<comment type="caution">
    <text evidence="16">The sequence shown here is derived from an EMBL/GenBank/DDBJ whole genome shotgun (WGS) entry which is preliminary data.</text>
</comment>
<gene>
    <name evidence="13" type="primary">bioB</name>
    <name evidence="16" type="ORF">MY1_0909</name>
</gene>
<dbReference type="RefSeq" id="WP_007550476.1">
    <property type="nucleotide sequence ID" value="NZ_AFPU01000001.1"/>
</dbReference>
<dbReference type="NCBIfam" id="TIGR00433">
    <property type="entry name" value="bioB"/>
    <property type="match status" value="1"/>
</dbReference>
<dbReference type="HAMAP" id="MF_01694">
    <property type="entry name" value="BioB"/>
    <property type="match status" value="1"/>
</dbReference>
<dbReference type="SFLD" id="SFLDG01278">
    <property type="entry name" value="biotin_synthase_like"/>
    <property type="match status" value="1"/>
</dbReference>
<dbReference type="Pfam" id="PF04055">
    <property type="entry name" value="Radical_SAM"/>
    <property type="match status" value="1"/>
</dbReference>
<dbReference type="SMART" id="SM00876">
    <property type="entry name" value="BATS"/>
    <property type="match status" value="1"/>
</dbReference>
<feature type="binding site" evidence="13 14">
    <location>
        <position position="113"/>
    </location>
    <ligand>
        <name>[2Fe-2S] cluster</name>
        <dbReference type="ChEBI" id="CHEBI:190135"/>
    </ligand>
</feature>
<evidence type="ECO:0000256" key="1">
    <source>
        <dbReference type="ARBA" id="ARBA00004942"/>
    </source>
</evidence>
<feature type="binding site" evidence="13 14">
    <location>
        <position position="73"/>
    </location>
    <ligand>
        <name>[4Fe-4S] cluster</name>
        <dbReference type="ChEBI" id="CHEBI:49883"/>
        <note>4Fe-4S-S-AdoMet</note>
    </ligand>
</feature>
<feature type="binding site" evidence="13 14">
    <location>
        <position position="76"/>
    </location>
    <ligand>
        <name>[4Fe-4S] cluster</name>
        <dbReference type="ChEBI" id="CHEBI:49883"/>
        <note>4Fe-4S-S-AdoMet</note>
    </ligand>
</feature>
<evidence type="ECO:0000256" key="2">
    <source>
        <dbReference type="ARBA" id="ARBA00010765"/>
    </source>
</evidence>
<dbReference type="PANTHER" id="PTHR22976">
    <property type="entry name" value="BIOTIN SYNTHASE"/>
    <property type="match status" value="1"/>
</dbReference>
<comment type="cofactor">
    <cofactor evidence="13 14">
        <name>[4Fe-4S] cluster</name>
        <dbReference type="ChEBI" id="CHEBI:49883"/>
    </cofactor>
    <text evidence="13 14">Binds 1 [4Fe-4S] cluster. The cluster is coordinated with 3 cysteines and an exchangeable S-adenosyl-L-methionine.</text>
</comment>
<proteinExistence type="inferred from homology"/>
<comment type="caution">
    <text evidence="13">Lacks conserved residue(s) required for the propagation of feature annotation.</text>
</comment>
<evidence type="ECO:0000256" key="8">
    <source>
        <dbReference type="ARBA" id="ARBA00022714"/>
    </source>
</evidence>
<evidence type="ECO:0000256" key="4">
    <source>
        <dbReference type="ARBA" id="ARBA00012236"/>
    </source>
</evidence>
<dbReference type="Proteomes" id="UP000004440">
    <property type="component" value="Unassembled WGS sequence"/>
</dbReference>
<keyword evidence="10 13" id="KW-0093">Biotin biosynthesis</keyword>
<name>F9CWL8_9ARCH</name>
<dbReference type="InterPro" id="IPR024177">
    <property type="entry name" value="Biotin_synthase"/>
</dbReference>
<evidence type="ECO:0000256" key="11">
    <source>
        <dbReference type="ARBA" id="ARBA00023004"/>
    </source>
</evidence>
<dbReference type="InterPro" id="IPR013785">
    <property type="entry name" value="Aldolase_TIM"/>
</dbReference>
<dbReference type="AlphaFoldDB" id="F9CWL8"/>
<dbReference type="InterPro" id="IPR058240">
    <property type="entry name" value="rSAM_sf"/>
</dbReference>
<reference evidence="16 17" key="1">
    <citation type="journal article" date="2011" name="J. Bacteriol.">
        <title>Genome Sequence of an Ammonia-Oxidizing Soil Archaeon, "Candidatus Nitrosoarchaeum koreensis" MY1.</title>
        <authorList>
            <person name="Kim B.K."/>
            <person name="Jung M.Y."/>
            <person name="Yu D.S."/>
            <person name="Park S.J."/>
            <person name="Oh T.K."/>
            <person name="Rhee S.K."/>
            <person name="Kim J.F."/>
        </authorList>
    </citation>
    <scope>NUCLEOTIDE SEQUENCE [LARGE SCALE GENOMIC DNA]</scope>
    <source>
        <strain evidence="16 17">MY1</strain>
    </source>
</reference>
<keyword evidence="17" id="KW-1185">Reference proteome</keyword>
<evidence type="ECO:0000256" key="6">
    <source>
        <dbReference type="ARBA" id="ARBA00022679"/>
    </source>
</evidence>
<dbReference type="SMART" id="SM00729">
    <property type="entry name" value="Elp3"/>
    <property type="match status" value="1"/>
</dbReference>
<dbReference type="EMBL" id="AFPU01000001">
    <property type="protein sequence ID" value="EGP93670.1"/>
    <property type="molecule type" value="Genomic_DNA"/>
</dbReference>
<comment type="cofactor">
    <cofactor evidence="13">
        <name>[2Fe-2S] cluster</name>
        <dbReference type="ChEBI" id="CHEBI:190135"/>
    </cofactor>
    <text evidence="13">Binds 1 [2Fe-2S] cluster. The cluster is coordinated with 3 cysteines and 1 arginine.</text>
</comment>
<dbReference type="SFLD" id="SFLDS00029">
    <property type="entry name" value="Radical_SAM"/>
    <property type="match status" value="1"/>
</dbReference>